<dbReference type="Pfam" id="PF06779">
    <property type="entry name" value="MFS_4"/>
    <property type="match status" value="1"/>
</dbReference>
<sequence length="368" mass="37637">MGFGLFVPEFRSAFEISTSTVGFISSLGFFGFFLGLLVAQTLLRRLGPELPVLSGLIAAVLGMATVAAAPNLTFLALGVFLATSSAGFAWTPFNDAVHRSVEDENRPASLSAVSSGTGIGIAGAGVAALATVFTGLSWRVCWSIFAIAAALVLIGNWAALRSIGKDTEGTWSRGWSDLLPVAAIPLYAVAFAYGTNSAIYIAFAGDQMAEAGGVPGLPAAATPPLVFIFYGLFGLAALGTGRVKAMVGLPMLLRLIMLAGTASCVLVVILPASWVGLILSAGLQGLHVMMTSAILAFWSDRLFPTLPSLSFTAALLATATGSVIGPALAGLASDAFGAEAMFLGTAALPALTAAALLNRFVRERAVDG</sequence>
<dbReference type="InterPro" id="IPR020846">
    <property type="entry name" value="MFS_dom"/>
</dbReference>
<evidence type="ECO:0000313" key="8">
    <source>
        <dbReference type="EMBL" id="SES40554.1"/>
    </source>
</evidence>
<feature type="domain" description="Major facilitator superfamily (MFS) profile" evidence="7">
    <location>
        <begin position="1"/>
        <end position="364"/>
    </location>
</feature>
<evidence type="ECO:0000256" key="3">
    <source>
        <dbReference type="ARBA" id="ARBA00022692"/>
    </source>
</evidence>
<dbReference type="GO" id="GO:0005886">
    <property type="term" value="C:plasma membrane"/>
    <property type="evidence" value="ECO:0007669"/>
    <property type="project" value="UniProtKB-SubCell"/>
</dbReference>
<dbReference type="STRING" id="641238.SAMN04490244_11729"/>
<comment type="subcellular location">
    <subcellularLocation>
        <location evidence="1">Cell membrane</location>
        <topology evidence="1">Multi-pass membrane protein</topology>
    </subcellularLocation>
</comment>
<dbReference type="InterPro" id="IPR050189">
    <property type="entry name" value="MFS_Efflux_Transporters"/>
</dbReference>
<name>A0A1H9X364_9RHOB</name>
<accession>A0A1H9X364</accession>
<evidence type="ECO:0000313" key="9">
    <source>
        <dbReference type="Proteomes" id="UP000198885"/>
    </source>
</evidence>
<dbReference type="InterPro" id="IPR010645">
    <property type="entry name" value="MFS_4"/>
</dbReference>
<organism evidence="8 9">
    <name type="scientific">Tranquillimonas rosea</name>
    <dbReference type="NCBI Taxonomy" id="641238"/>
    <lineage>
        <taxon>Bacteria</taxon>
        <taxon>Pseudomonadati</taxon>
        <taxon>Pseudomonadota</taxon>
        <taxon>Alphaproteobacteria</taxon>
        <taxon>Rhodobacterales</taxon>
        <taxon>Roseobacteraceae</taxon>
        <taxon>Tranquillimonas</taxon>
    </lineage>
</organism>
<evidence type="ECO:0000256" key="2">
    <source>
        <dbReference type="ARBA" id="ARBA00022475"/>
    </source>
</evidence>
<feature type="transmembrane region" description="Helical" evidence="6">
    <location>
        <begin position="142"/>
        <end position="160"/>
    </location>
</feature>
<feature type="transmembrane region" description="Helical" evidence="6">
    <location>
        <begin position="113"/>
        <end position="136"/>
    </location>
</feature>
<dbReference type="PROSITE" id="PS50850">
    <property type="entry name" value="MFS"/>
    <property type="match status" value="1"/>
</dbReference>
<proteinExistence type="predicted"/>
<feature type="transmembrane region" description="Helical" evidence="6">
    <location>
        <begin position="335"/>
        <end position="357"/>
    </location>
</feature>
<dbReference type="GO" id="GO:0022857">
    <property type="term" value="F:transmembrane transporter activity"/>
    <property type="evidence" value="ECO:0007669"/>
    <property type="project" value="InterPro"/>
</dbReference>
<dbReference type="PANTHER" id="PTHR43124">
    <property type="entry name" value="PURINE EFFLUX PUMP PBUE"/>
    <property type="match status" value="1"/>
</dbReference>
<evidence type="ECO:0000256" key="1">
    <source>
        <dbReference type="ARBA" id="ARBA00004651"/>
    </source>
</evidence>
<evidence type="ECO:0000256" key="5">
    <source>
        <dbReference type="ARBA" id="ARBA00023136"/>
    </source>
</evidence>
<dbReference type="AlphaFoldDB" id="A0A1H9X364"/>
<keyword evidence="9" id="KW-1185">Reference proteome</keyword>
<feature type="transmembrane region" description="Helical" evidence="6">
    <location>
        <begin position="217"/>
        <end position="239"/>
    </location>
</feature>
<feature type="transmembrane region" description="Helical" evidence="6">
    <location>
        <begin position="50"/>
        <end position="68"/>
    </location>
</feature>
<dbReference type="EMBL" id="FOGU01000017">
    <property type="protein sequence ID" value="SES40554.1"/>
    <property type="molecule type" value="Genomic_DNA"/>
</dbReference>
<keyword evidence="4 6" id="KW-1133">Transmembrane helix</keyword>
<evidence type="ECO:0000259" key="7">
    <source>
        <dbReference type="PROSITE" id="PS50850"/>
    </source>
</evidence>
<dbReference type="Proteomes" id="UP000198885">
    <property type="component" value="Unassembled WGS sequence"/>
</dbReference>
<feature type="transmembrane region" description="Helical" evidence="6">
    <location>
        <begin position="74"/>
        <end position="93"/>
    </location>
</feature>
<reference evidence="8 9" key="1">
    <citation type="submission" date="2016-10" db="EMBL/GenBank/DDBJ databases">
        <authorList>
            <person name="de Groot N.N."/>
        </authorList>
    </citation>
    <scope>NUCLEOTIDE SEQUENCE [LARGE SCALE GENOMIC DNA]</scope>
    <source>
        <strain evidence="8 9">DSM 23042</strain>
    </source>
</reference>
<dbReference type="InterPro" id="IPR036259">
    <property type="entry name" value="MFS_trans_sf"/>
</dbReference>
<keyword evidence="5 6" id="KW-0472">Membrane</keyword>
<feature type="transmembrane region" description="Helical" evidence="6">
    <location>
        <begin position="181"/>
        <end position="205"/>
    </location>
</feature>
<feature type="transmembrane region" description="Helical" evidence="6">
    <location>
        <begin position="309"/>
        <end position="329"/>
    </location>
</feature>
<keyword evidence="3 6" id="KW-0812">Transmembrane</keyword>
<evidence type="ECO:0000256" key="4">
    <source>
        <dbReference type="ARBA" id="ARBA00022989"/>
    </source>
</evidence>
<feature type="transmembrane region" description="Helical" evidence="6">
    <location>
        <begin position="20"/>
        <end position="43"/>
    </location>
</feature>
<dbReference type="SUPFAM" id="SSF103473">
    <property type="entry name" value="MFS general substrate transporter"/>
    <property type="match status" value="1"/>
</dbReference>
<dbReference type="PANTHER" id="PTHR43124:SF3">
    <property type="entry name" value="CHLORAMPHENICOL EFFLUX PUMP RV0191"/>
    <property type="match status" value="1"/>
</dbReference>
<feature type="transmembrane region" description="Helical" evidence="6">
    <location>
        <begin position="276"/>
        <end position="297"/>
    </location>
</feature>
<feature type="transmembrane region" description="Helical" evidence="6">
    <location>
        <begin position="251"/>
        <end position="270"/>
    </location>
</feature>
<dbReference type="Gene3D" id="1.20.1250.20">
    <property type="entry name" value="MFS general substrate transporter like domains"/>
    <property type="match status" value="1"/>
</dbReference>
<protein>
    <submittedName>
        <fullName evidence="8">Predicted arabinose efflux permease, MFS family</fullName>
    </submittedName>
</protein>
<evidence type="ECO:0000256" key="6">
    <source>
        <dbReference type="SAM" id="Phobius"/>
    </source>
</evidence>
<keyword evidence="2" id="KW-1003">Cell membrane</keyword>
<gene>
    <name evidence="8" type="ORF">SAMN04490244_11729</name>
</gene>